<reference evidence="2" key="1">
    <citation type="submission" date="2019-06" db="EMBL/GenBank/DDBJ databases">
        <title>The complete genome of Emcibacter congregatus ZYLT.</title>
        <authorList>
            <person name="Zhao Z."/>
        </authorList>
    </citation>
    <scope>NUCLEOTIDE SEQUENCE [LARGE SCALE GENOMIC DNA]</scope>
    <source>
        <strain evidence="2">MCCC 1A06723</strain>
    </source>
</reference>
<gene>
    <name evidence="1" type="ORF">FIV46_00405</name>
</gene>
<name>A0A501PQY9_9PROT</name>
<dbReference type="Proteomes" id="UP000319148">
    <property type="component" value="Unassembled WGS sequence"/>
</dbReference>
<dbReference type="RefSeq" id="WP_139937828.1">
    <property type="nucleotide sequence ID" value="NZ_JBHSYP010000022.1"/>
</dbReference>
<keyword evidence="2" id="KW-1185">Reference proteome</keyword>
<evidence type="ECO:0000313" key="1">
    <source>
        <dbReference type="EMBL" id="TPD62578.1"/>
    </source>
</evidence>
<dbReference type="OrthoDB" id="116741at2"/>
<comment type="caution">
    <text evidence="1">The sequence shown here is derived from an EMBL/GenBank/DDBJ whole genome shotgun (WGS) entry which is preliminary data.</text>
</comment>
<evidence type="ECO:0000313" key="2">
    <source>
        <dbReference type="Proteomes" id="UP000319148"/>
    </source>
</evidence>
<dbReference type="EMBL" id="VFIY01000004">
    <property type="protein sequence ID" value="TPD62578.1"/>
    <property type="molecule type" value="Genomic_DNA"/>
</dbReference>
<protein>
    <submittedName>
        <fullName evidence="1">Uncharacterized protein</fullName>
    </submittedName>
</protein>
<proteinExistence type="predicted"/>
<accession>A0A501PQY9</accession>
<sequence length="204" mass="23349">MAEKCRNVNGKAYAINVITPIKPWTTLLQKLVFWYVGVRPSTATRLVKLSFIHFARWVIVEKDQFPYLGEGQPKEELNYDYLLFNSNFNGTWSQYIDAFSDVLPSGLNLIWNWSVKFPGSRPATSFKKYIRHNQIDTEYYYVAYPGAAINDVKSARVVSDEVQKLAGEMDNCSAEEFEQKYNLMLLKVQKNLGQTGKAPLPASD</sequence>
<dbReference type="AlphaFoldDB" id="A0A501PQY9"/>
<organism evidence="1 2">
    <name type="scientific">Emcibacter nanhaiensis</name>
    <dbReference type="NCBI Taxonomy" id="1505037"/>
    <lineage>
        <taxon>Bacteria</taxon>
        <taxon>Pseudomonadati</taxon>
        <taxon>Pseudomonadota</taxon>
        <taxon>Alphaproteobacteria</taxon>
        <taxon>Emcibacterales</taxon>
        <taxon>Emcibacteraceae</taxon>
        <taxon>Emcibacter</taxon>
    </lineage>
</organism>